<evidence type="ECO:0000313" key="8">
    <source>
        <dbReference type="EMBL" id="MBR0668865.1"/>
    </source>
</evidence>
<protein>
    <submittedName>
        <fullName evidence="8">Chromate transporter</fullName>
    </submittedName>
</protein>
<feature type="transmembrane region" description="Helical" evidence="7">
    <location>
        <begin position="6"/>
        <end position="29"/>
    </location>
</feature>
<dbReference type="Proteomes" id="UP001196870">
    <property type="component" value="Unassembled WGS sequence"/>
</dbReference>
<evidence type="ECO:0000256" key="3">
    <source>
        <dbReference type="ARBA" id="ARBA00022475"/>
    </source>
</evidence>
<dbReference type="InterPro" id="IPR052518">
    <property type="entry name" value="CHR_Transporter"/>
</dbReference>
<sequence length="175" mass="18561">MRDEILWQLVLGFAAISLVSVGGGIAVLPEMHRLVVETHQWMTDAEFARRYALAQAAPGPNVLVVGLLGWHVAGWVGMLVATISMTLPTSLLAFGFAKFRKRMAGKAWLKVIERGLVPVAVGLIAASGLILARGAATGWVTGALAIASTIFVWRTNYSPLWVLVTGALVGLAMGV</sequence>
<evidence type="ECO:0000256" key="1">
    <source>
        <dbReference type="ARBA" id="ARBA00004651"/>
    </source>
</evidence>
<feature type="transmembrane region" description="Helical" evidence="7">
    <location>
        <begin position="156"/>
        <end position="174"/>
    </location>
</feature>
<dbReference type="InterPro" id="IPR003370">
    <property type="entry name" value="Chromate_transpt"/>
</dbReference>
<comment type="subcellular location">
    <subcellularLocation>
        <location evidence="1">Cell membrane</location>
        <topology evidence="1">Multi-pass membrane protein</topology>
    </subcellularLocation>
</comment>
<keyword evidence="5 7" id="KW-1133">Transmembrane helix</keyword>
<keyword evidence="3" id="KW-1003">Cell membrane</keyword>
<comment type="caution">
    <text evidence="8">The sequence shown here is derived from an EMBL/GenBank/DDBJ whole genome shotgun (WGS) entry which is preliminary data.</text>
</comment>
<evidence type="ECO:0000256" key="7">
    <source>
        <dbReference type="SAM" id="Phobius"/>
    </source>
</evidence>
<feature type="transmembrane region" description="Helical" evidence="7">
    <location>
        <begin position="116"/>
        <end position="136"/>
    </location>
</feature>
<dbReference type="RefSeq" id="WP_211857063.1">
    <property type="nucleotide sequence ID" value="NZ_JAAGBB010000071.1"/>
</dbReference>
<accession>A0ABS5F9V1</accession>
<evidence type="ECO:0000256" key="5">
    <source>
        <dbReference type="ARBA" id="ARBA00022989"/>
    </source>
</evidence>
<comment type="similarity">
    <text evidence="2">Belongs to the chromate ion transporter (CHR) (TC 2.A.51) family.</text>
</comment>
<organism evidence="8 9">
    <name type="scientific">Plastoroseomonas hellenica</name>
    <dbReference type="NCBI Taxonomy" id="2687306"/>
    <lineage>
        <taxon>Bacteria</taxon>
        <taxon>Pseudomonadati</taxon>
        <taxon>Pseudomonadota</taxon>
        <taxon>Alphaproteobacteria</taxon>
        <taxon>Acetobacterales</taxon>
        <taxon>Acetobacteraceae</taxon>
        <taxon>Plastoroseomonas</taxon>
    </lineage>
</organism>
<name>A0ABS5F9V1_9PROT</name>
<dbReference type="Pfam" id="PF02417">
    <property type="entry name" value="Chromate_transp"/>
    <property type="match status" value="1"/>
</dbReference>
<dbReference type="PANTHER" id="PTHR43663">
    <property type="entry name" value="CHROMATE TRANSPORT PROTEIN-RELATED"/>
    <property type="match status" value="1"/>
</dbReference>
<keyword evidence="6 7" id="KW-0472">Membrane</keyword>
<evidence type="ECO:0000313" key="9">
    <source>
        <dbReference type="Proteomes" id="UP001196870"/>
    </source>
</evidence>
<dbReference type="PANTHER" id="PTHR43663:SF1">
    <property type="entry name" value="CHROMATE TRANSPORTER"/>
    <property type="match status" value="1"/>
</dbReference>
<evidence type="ECO:0000256" key="2">
    <source>
        <dbReference type="ARBA" id="ARBA00005262"/>
    </source>
</evidence>
<keyword evidence="9" id="KW-1185">Reference proteome</keyword>
<evidence type="ECO:0000256" key="6">
    <source>
        <dbReference type="ARBA" id="ARBA00023136"/>
    </source>
</evidence>
<keyword evidence="4 7" id="KW-0812">Transmembrane</keyword>
<feature type="transmembrane region" description="Helical" evidence="7">
    <location>
        <begin position="76"/>
        <end position="96"/>
    </location>
</feature>
<dbReference type="EMBL" id="JAAGBB010000071">
    <property type="protein sequence ID" value="MBR0668865.1"/>
    <property type="molecule type" value="Genomic_DNA"/>
</dbReference>
<evidence type="ECO:0000256" key="4">
    <source>
        <dbReference type="ARBA" id="ARBA00022692"/>
    </source>
</evidence>
<proteinExistence type="inferred from homology"/>
<reference evidence="9" key="1">
    <citation type="journal article" date="2021" name="Syst. Appl. Microbiol.">
        <title>Roseomonas hellenica sp. nov., isolated from roots of wild-growing Alkanna tinctoria.</title>
        <authorList>
            <person name="Rat A."/>
            <person name="Naranjo H.D."/>
            <person name="Lebbe L."/>
            <person name="Cnockaert M."/>
            <person name="Krigas N."/>
            <person name="Grigoriadou K."/>
            <person name="Maloupa E."/>
            <person name="Willems A."/>
        </authorList>
    </citation>
    <scope>NUCLEOTIDE SEQUENCE [LARGE SCALE GENOMIC DNA]</scope>
    <source>
        <strain evidence="9">LMG 31523</strain>
    </source>
</reference>
<gene>
    <name evidence="8" type="ORF">GXW71_31235</name>
</gene>